<comment type="caution">
    <text evidence="3">The sequence shown here is derived from an EMBL/GenBank/DDBJ whole genome shotgun (WGS) entry which is preliminary data.</text>
</comment>
<dbReference type="GO" id="GO:0006446">
    <property type="term" value="P:regulation of translational initiation"/>
    <property type="evidence" value="ECO:0007669"/>
    <property type="project" value="TreeGrafter"/>
</dbReference>
<dbReference type="Pfam" id="PF01205">
    <property type="entry name" value="Impact_N"/>
    <property type="match status" value="1"/>
</dbReference>
<reference evidence="3" key="1">
    <citation type="submission" date="2020-06" db="EMBL/GenBank/DDBJ databases">
        <authorList>
            <consortium name="Plant Systems Biology data submission"/>
        </authorList>
    </citation>
    <scope>NUCLEOTIDE SEQUENCE</scope>
    <source>
        <strain evidence="3">D6</strain>
    </source>
</reference>
<dbReference type="InterPro" id="IPR035647">
    <property type="entry name" value="EFG_III/V"/>
</dbReference>
<dbReference type="PANTHER" id="PTHR16301:SF20">
    <property type="entry name" value="IMPACT FAMILY MEMBER YIGZ"/>
    <property type="match status" value="1"/>
</dbReference>
<dbReference type="PROSITE" id="PS00910">
    <property type="entry name" value="UPF0029"/>
    <property type="match status" value="1"/>
</dbReference>
<dbReference type="InterPro" id="IPR020569">
    <property type="entry name" value="UPF0029_Impact_CS"/>
</dbReference>
<dbReference type="OrthoDB" id="10262814at2759"/>
<dbReference type="Gene3D" id="3.30.230.30">
    <property type="entry name" value="Impact, N-terminal domain"/>
    <property type="match status" value="1"/>
</dbReference>
<proteinExistence type="inferred from homology"/>
<organism evidence="3 4">
    <name type="scientific">Seminavis robusta</name>
    <dbReference type="NCBI Taxonomy" id="568900"/>
    <lineage>
        <taxon>Eukaryota</taxon>
        <taxon>Sar</taxon>
        <taxon>Stramenopiles</taxon>
        <taxon>Ochrophyta</taxon>
        <taxon>Bacillariophyta</taxon>
        <taxon>Bacillariophyceae</taxon>
        <taxon>Bacillariophycidae</taxon>
        <taxon>Naviculales</taxon>
        <taxon>Naviculaceae</taxon>
        <taxon>Seminavis</taxon>
    </lineage>
</organism>
<evidence type="ECO:0000256" key="1">
    <source>
        <dbReference type="ARBA" id="ARBA00007665"/>
    </source>
</evidence>
<dbReference type="InterPro" id="IPR001498">
    <property type="entry name" value="Impact_N"/>
</dbReference>
<dbReference type="InterPro" id="IPR020568">
    <property type="entry name" value="Ribosomal_Su5_D2-typ_SF"/>
</dbReference>
<gene>
    <name evidence="3" type="ORF">SEMRO_1281_G258930.1</name>
</gene>
<evidence type="ECO:0000313" key="3">
    <source>
        <dbReference type="EMBL" id="CAB9522229.1"/>
    </source>
</evidence>
<evidence type="ECO:0000313" key="4">
    <source>
        <dbReference type="Proteomes" id="UP001153069"/>
    </source>
</evidence>
<dbReference type="GO" id="GO:0005737">
    <property type="term" value="C:cytoplasm"/>
    <property type="evidence" value="ECO:0007669"/>
    <property type="project" value="TreeGrafter"/>
</dbReference>
<dbReference type="SUPFAM" id="SSF54980">
    <property type="entry name" value="EF-G C-terminal domain-like"/>
    <property type="match status" value="1"/>
</dbReference>
<comment type="similarity">
    <text evidence="1">Belongs to the IMPACT family.</text>
</comment>
<dbReference type="InterPro" id="IPR036956">
    <property type="entry name" value="Impact_N_sf"/>
</dbReference>
<accession>A0A9N8ENG0</accession>
<dbReference type="SUPFAM" id="SSF54211">
    <property type="entry name" value="Ribosomal protein S5 domain 2-like"/>
    <property type="match status" value="1"/>
</dbReference>
<dbReference type="AlphaFoldDB" id="A0A9N8ENG0"/>
<keyword evidence="4" id="KW-1185">Reference proteome</keyword>
<sequence>MSMAGLISALRGTSSFRPSASTCRQLPQQRLCMSSGDATTIIRTLEPGSHISEMEVKKSRFIGYASHASNWDDAKAYIDTVKQEHPKARHWCFGFQCGVNPVTERSSDDGEPTGTAGAPILGAIQGEDLSDVVCVVVRYFGGIKLGAGGLIRAYGGAARLVLREAPILETLPTASFLVVLPSKHVGGVYGAVGKVGAVTTREEYLADGSVTLTISCDLAVLASLKASLSDATKGEVEFKDE</sequence>
<name>A0A9N8ENG0_9STRA</name>
<dbReference type="Gene3D" id="3.30.70.240">
    <property type="match status" value="1"/>
</dbReference>
<protein>
    <submittedName>
        <fullName evidence="3">IMPACT family member</fullName>
    </submittedName>
</protein>
<dbReference type="PANTHER" id="PTHR16301">
    <property type="entry name" value="IMPACT-RELATED"/>
    <property type="match status" value="1"/>
</dbReference>
<feature type="domain" description="Impact N-terminal" evidence="2">
    <location>
        <begin position="57"/>
        <end position="162"/>
    </location>
</feature>
<evidence type="ECO:0000259" key="2">
    <source>
        <dbReference type="Pfam" id="PF01205"/>
    </source>
</evidence>
<dbReference type="EMBL" id="CAICTM010001279">
    <property type="protein sequence ID" value="CAB9522229.1"/>
    <property type="molecule type" value="Genomic_DNA"/>
</dbReference>
<dbReference type="InterPro" id="IPR023582">
    <property type="entry name" value="Impact"/>
</dbReference>
<dbReference type="Proteomes" id="UP001153069">
    <property type="component" value="Unassembled WGS sequence"/>
</dbReference>